<evidence type="ECO:0000259" key="4">
    <source>
        <dbReference type="PROSITE" id="PS01124"/>
    </source>
</evidence>
<organism evidence="5 6">
    <name type="scientific">Ohtaekwangia koreensis</name>
    <dbReference type="NCBI Taxonomy" id="688867"/>
    <lineage>
        <taxon>Bacteria</taxon>
        <taxon>Pseudomonadati</taxon>
        <taxon>Bacteroidota</taxon>
        <taxon>Cytophagia</taxon>
        <taxon>Cytophagales</taxon>
        <taxon>Fulvivirgaceae</taxon>
        <taxon>Ohtaekwangia</taxon>
    </lineage>
</organism>
<dbReference type="InterPro" id="IPR018060">
    <property type="entry name" value="HTH_AraC"/>
</dbReference>
<proteinExistence type="predicted"/>
<dbReference type="SUPFAM" id="SSF51215">
    <property type="entry name" value="Regulatory protein AraC"/>
    <property type="match status" value="1"/>
</dbReference>
<dbReference type="Gene3D" id="1.10.10.60">
    <property type="entry name" value="Homeodomain-like"/>
    <property type="match status" value="1"/>
</dbReference>
<protein>
    <submittedName>
        <fullName evidence="5">AraC-type DNA-binding protein</fullName>
    </submittedName>
</protein>
<keyword evidence="1" id="KW-0805">Transcription regulation</keyword>
<evidence type="ECO:0000256" key="1">
    <source>
        <dbReference type="ARBA" id="ARBA00023015"/>
    </source>
</evidence>
<keyword evidence="2 5" id="KW-0238">DNA-binding</keyword>
<dbReference type="EMBL" id="FUZU01000001">
    <property type="protein sequence ID" value="SKC41685.1"/>
    <property type="molecule type" value="Genomic_DNA"/>
</dbReference>
<dbReference type="Pfam" id="PF12833">
    <property type="entry name" value="HTH_18"/>
    <property type="match status" value="1"/>
</dbReference>
<evidence type="ECO:0000313" key="5">
    <source>
        <dbReference type="EMBL" id="SKC41685.1"/>
    </source>
</evidence>
<dbReference type="SUPFAM" id="SSF46689">
    <property type="entry name" value="Homeodomain-like"/>
    <property type="match status" value="1"/>
</dbReference>
<dbReference type="PANTHER" id="PTHR43280">
    <property type="entry name" value="ARAC-FAMILY TRANSCRIPTIONAL REGULATOR"/>
    <property type="match status" value="1"/>
</dbReference>
<feature type="domain" description="HTH araC/xylS-type" evidence="4">
    <location>
        <begin position="187"/>
        <end position="285"/>
    </location>
</feature>
<evidence type="ECO:0000256" key="2">
    <source>
        <dbReference type="ARBA" id="ARBA00023125"/>
    </source>
</evidence>
<dbReference type="InterPro" id="IPR037923">
    <property type="entry name" value="HTH-like"/>
</dbReference>
<dbReference type="SMART" id="SM00342">
    <property type="entry name" value="HTH_ARAC"/>
    <property type="match status" value="1"/>
</dbReference>
<dbReference type="GO" id="GO:0043565">
    <property type="term" value="F:sequence-specific DNA binding"/>
    <property type="evidence" value="ECO:0007669"/>
    <property type="project" value="InterPro"/>
</dbReference>
<dbReference type="InterPro" id="IPR009057">
    <property type="entry name" value="Homeodomain-like_sf"/>
</dbReference>
<reference evidence="5 6" key="1">
    <citation type="submission" date="2017-02" db="EMBL/GenBank/DDBJ databases">
        <authorList>
            <person name="Peterson S.W."/>
        </authorList>
    </citation>
    <scope>NUCLEOTIDE SEQUENCE [LARGE SCALE GENOMIC DNA]</scope>
    <source>
        <strain evidence="5 6">DSM 25262</strain>
    </source>
</reference>
<dbReference type="PROSITE" id="PS01124">
    <property type="entry name" value="HTH_ARAC_FAMILY_2"/>
    <property type="match status" value="1"/>
</dbReference>
<gene>
    <name evidence="5" type="ORF">SAMN05660236_0310</name>
</gene>
<dbReference type="InterPro" id="IPR003313">
    <property type="entry name" value="AraC-bd"/>
</dbReference>
<dbReference type="Proteomes" id="UP000190961">
    <property type="component" value="Unassembled WGS sequence"/>
</dbReference>
<sequence>MQANFTDTIIPIYNLRACVGASDFAIIRMDPFEVLGHLQVPHRQEGYNISLLLQGSVTKYIDFERHVIEAPALISVGADQIHQYEYAENAEMICISFSRDFLIHEMRGWIICWECMFGHVVMNMDEAAVHELEVYANLMLEEFQGNKPKSEIVIRSLLNAFIVCSARMRKISLPILHMDASQNKLVQQFKMHVDTNFRDKTQVSQYADMLYITPGHLNDVIKTTVGKTAKQVIDEKRIMEAKRLLFWGDLSLKEIAGYLSFEDDSYFNRFFKKHTGHTPSLFQRTIREKYN</sequence>
<dbReference type="GO" id="GO:0003700">
    <property type="term" value="F:DNA-binding transcription factor activity"/>
    <property type="evidence" value="ECO:0007669"/>
    <property type="project" value="InterPro"/>
</dbReference>
<keyword evidence="6" id="KW-1185">Reference proteome</keyword>
<dbReference type="Pfam" id="PF02311">
    <property type="entry name" value="AraC_binding"/>
    <property type="match status" value="1"/>
</dbReference>
<evidence type="ECO:0000313" key="6">
    <source>
        <dbReference type="Proteomes" id="UP000190961"/>
    </source>
</evidence>
<dbReference type="STRING" id="688867.SAMN05660236_0310"/>
<evidence type="ECO:0000256" key="3">
    <source>
        <dbReference type="ARBA" id="ARBA00023163"/>
    </source>
</evidence>
<dbReference type="AlphaFoldDB" id="A0A1T5IRE3"/>
<dbReference type="PANTHER" id="PTHR43280:SF32">
    <property type="entry name" value="TRANSCRIPTIONAL REGULATORY PROTEIN"/>
    <property type="match status" value="1"/>
</dbReference>
<name>A0A1T5IRE3_9BACT</name>
<dbReference type="RefSeq" id="WP_079684949.1">
    <property type="nucleotide sequence ID" value="NZ_FUZU01000001.1"/>
</dbReference>
<accession>A0A1T5IRE3</accession>
<dbReference type="OrthoDB" id="9793451at2"/>
<keyword evidence="3" id="KW-0804">Transcription</keyword>